<accession>A0ABU6WAN9</accession>
<dbReference type="Proteomes" id="UP001341840">
    <property type="component" value="Unassembled WGS sequence"/>
</dbReference>
<evidence type="ECO:0000313" key="5">
    <source>
        <dbReference type="Proteomes" id="UP001341840"/>
    </source>
</evidence>
<comment type="caution">
    <text evidence="4">The sequence shown here is derived from an EMBL/GenBank/DDBJ whole genome shotgun (WGS) entry which is preliminary data.</text>
</comment>
<keyword evidence="3" id="KW-0808">Transferase</keyword>
<dbReference type="SUPFAM" id="SSF53756">
    <property type="entry name" value="UDP-Glycosyltransferase/glycogen phosphorylase"/>
    <property type="match status" value="1"/>
</dbReference>
<gene>
    <name evidence="4" type="ORF">PIB30_033907</name>
</gene>
<dbReference type="EMBL" id="JASCZI010181398">
    <property type="protein sequence ID" value="MED6183000.1"/>
    <property type="molecule type" value="Genomic_DNA"/>
</dbReference>
<dbReference type="Gene3D" id="3.40.50.2000">
    <property type="entry name" value="Glycogen Phosphorylase B"/>
    <property type="match status" value="2"/>
</dbReference>
<proteinExistence type="inferred from homology"/>
<keyword evidence="5" id="KW-1185">Reference proteome</keyword>
<dbReference type="Pfam" id="PF00201">
    <property type="entry name" value="UDPGT"/>
    <property type="match status" value="1"/>
</dbReference>
<protein>
    <recommendedName>
        <fullName evidence="6">Glycosyltransferase</fullName>
    </recommendedName>
</protein>
<keyword evidence="2" id="KW-0328">Glycosyltransferase</keyword>
<dbReference type="CDD" id="cd03784">
    <property type="entry name" value="GT1_Gtf-like"/>
    <property type="match status" value="1"/>
</dbReference>
<dbReference type="PANTHER" id="PTHR48047:SF28">
    <property type="entry name" value="F11M15.8 PROTEIN"/>
    <property type="match status" value="1"/>
</dbReference>
<dbReference type="PANTHER" id="PTHR48047">
    <property type="entry name" value="GLYCOSYLTRANSFERASE"/>
    <property type="match status" value="1"/>
</dbReference>
<evidence type="ECO:0000256" key="1">
    <source>
        <dbReference type="ARBA" id="ARBA00009995"/>
    </source>
</evidence>
<name>A0ABU6WAN9_9FABA</name>
<evidence type="ECO:0000256" key="3">
    <source>
        <dbReference type="ARBA" id="ARBA00022679"/>
    </source>
</evidence>
<evidence type="ECO:0000313" key="4">
    <source>
        <dbReference type="EMBL" id="MED6183000.1"/>
    </source>
</evidence>
<evidence type="ECO:0000256" key="2">
    <source>
        <dbReference type="ARBA" id="ARBA00022676"/>
    </source>
</evidence>
<organism evidence="4 5">
    <name type="scientific">Stylosanthes scabra</name>
    <dbReference type="NCBI Taxonomy" id="79078"/>
    <lineage>
        <taxon>Eukaryota</taxon>
        <taxon>Viridiplantae</taxon>
        <taxon>Streptophyta</taxon>
        <taxon>Embryophyta</taxon>
        <taxon>Tracheophyta</taxon>
        <taxon>Spermatophyta</taxon>
        <taxon>Magnoliopsida</taxon>
        <taxon>eudicotyledons</taxon>
        <taxon>Gunneridae</taxon>
        <taxon>Pentapetalae</taxon>
        <taxon>rosids</taxon>
        <taxon>fabids</taxon>
        <taxon>Fabales</taxon>
        <taxon>Fabaceae</taxon>
        <taxon>Papilionoideae</taxon>
        <taxon>50 kb inversion clade</taxon>
        <taxon>dalbergioids sensu lato</taxon>
        <taxon>Dalbergieae</taxon>
        <taxon>Pterocarpus clade</taxon>
        <taxon>Stylosanthes</taxon>
    </lineage>
</organism>
<dbReference type="InterPro" id="IPR002213">
    <property type="entry name" value="UDP_glucos_trans"/>
</dbReference>
<sequence>MSSSSSSCLLNENNKSHILVFPYPAQGHILALLDLTHNLALKGLTITIIITPNNLPILKPLLTAHPTAIHTLTLPFPSHPKLPEHVEHVRHVGNTGNYPFINALSKLQTPIIQWCRTHTNPPVALISDFFLGWTHQLAHQLGIKRIAFQCCSALLAAIFHHTWLDAPAIRSLPVVEFPDVPGAPSFRNEQLPSLLRLYKESDPEAEFVRESIIANTTKSWGCVFNTSRALEGPYLEHVSEVMGHSRVFGVGPLNLIGVGGGVDRVDPNPNTGSGDVLGWLDGCEEDASVLYVCFGSQKLLRKELMEVLAAGLERSGTRFVWVVKEAATAEQLEEGYGSVPDGFEDRVLGRGLVVRGWAPQVAILGHRAVGGFLSHCGWNSVLEAVATGVAILGWPMEADQFVNAWWLVEVLGVAFKVCDGDGVDSLPGPDELGRVIHGLMGGNSIQKERAKATREEAVKAVSNGGSSSKELDELVDALKQLAHKE</sequence>
<reference evidence="4 5" key="1">
    <citation type="journal article" date="2023" name="Plants (Basel)">
        <title>Bridging the Gap: Combining Genomics and Transcriptomics Approaches to Understand Stylosanthes scabra, an Orphan Legume from the Brazilian Caatinga.</title>
        <authorList>
            <person name="Ferreira-Neto J.R.C."/>
            <person name="da Silva M.D."/>
            <person name="Binneck E."/>
            <person name="de Melo N.F."/>
            <person name="da Silva R.H."/>
            <person name="de Melo A.L.T.M."/>
            <person name="Pandolfi V."/>
            <person name="Bustamante F.O."/>
            <person name="Brasileiro-Vidal A.C."/>
            <person name="Benko-Iseppon A.M."/>
        </authorList>
    </citation>
    <scope>NUCLEOTIDE SEQUENCE [LARGE SCALE GENOMIC DNA]</scope>
    <source>
        <tissue evidence="4">Leaves</tissue>
    </source>
</reference>
<comment type="similarity">
    <text evidence="1">Belongs to the UDP-glycosyltransferase family.</text>
</comment>
<evidence type="ECO:0008006" key="6">
    <source>
        <dbReference type="Google" id="ProtNLM"/>
    </source>
</evidence>